<dbReference type="GO" id="GO:0022857">
    <property type="term" value="F:transmembrane transporter activity"/>
    <property type="evidence" value="ECO:0007669"/>
    <property type="project" value="InterPro"/>
</dbReference>
<evidence type="ECO:0000256" key="5">
    <source>
        <dbReference type="ARBA" id="ARBA00023136"/>
    </source>
</evidence>
<feature type="transmembrane region" description="Helical" evidence="7">
    <location>
        <begin position="128"/>
        <end position="147"/>
    </location>
</feature>
<evidence type="ECO:0000256" key="3">
    <source>
        <dbReference type="ARBA" id="ARBA00022692"/>
    </source>
</evidence>
<feature type="transmembrane region" description="Helical" evidence="7">
    <location>
        <begin position="453"/>
        <end position="473"/>
    </location>
</feature>
<feature type="transmembrane region" description="Helical" evidence="7">
    <location>
        <begin position="188"/>
        <end position="208"/>
    </location>
</feature>
<feature type="transmembrane region" description="Helical" evidence="7">
    <location>
        <begin position="153"/>
        <end position="176"/>
    </location>
</feature>
<keyword evidence="2" id="KW-0813">Transport</keyword>
<dbReference type="InterPro" id="IPR011701">
    <property type="entry name" value="MFS"/>
</dbReference>
<protein>
    <submittedName>
        <fullName evidence="9">Major facilitator superfamily domain-containing protein</fullName>
    </submittedName>
</protein>
<dbReference type="GO" id="GO:0016020">
    <property type="term" value="C:membrane"/>
    <property type="evidence" value="ECO:0007669"/>
    <property type="project" value="UniProtKB-SubCell"/>
</dbReference>
<dbReference type="EMBL" id="JAUKUD010000003">
    <property type="protein sequence ID" value="KAK0750051.1"/>
    <property type="molecule type" value="Genomic_DNA"/>
</dbReference>
<dbReference type="AlphaFoldDB" id="A0AA40F2V5"/>
<evidence type="ECO:0000259" key="8">
    <source>
        <dbReference type="PROSITE" id="PS50850"/>
    </source>
</evidence>
<sequence>MASEKNTGRLNLPGGEDGAVAAQDASASNKEKDSEGSVEDGSDSLNTKLLTQALLRKLDTRILPIFVLLVLCSFLDRTNVGNAKIYGMDKELGLTPLQYQQGLVVFYPLYIAAEIPSNLVLKKITPRIWIAFMTFLWGLFCLVLGLVRNFDQFISLRALLGLAEGGLFPGMVLYLSTIYTRSELGLRIGVLYTSTSLSSGFGGLLARAMGAIGDRGGLTAWRWIFVIEGLFTILCAVLTYFVLPNSLDTADFLTGEERALAIARQFGVEHGTGNKEGQEKFAWAEVWRAFRYPLTWLTACAYFGLLSAIYSVGIFLPTIIVRLGYTAHEAQLMTVPPYAIAACTTLAVAYGSDRLKVRGIMMLCVMPIAIIGYAVIANLEGDHPKVKYGMTIMMTVGIYSSVPPNLAWLSNNSAGHYKRATAAALQLAIANCGGILAAFLYPDVDGPVFHRGHSIVLGLLVGGWFLILANVLVCHKINKDKAQGKYDKYISCGDDRDPAFKLVL</sequence>
<evidence type="ECO:0000256" key="1">
    <source>
        <dbReference type="ARBA" id="ARBA00004141"/>
    </source>
</evidence>
<dbReference type="PANTHER" id="PTHR43791">
    <property type="entry name" value="PERMEASE-RELATED"/>
    <property type="match status" value="1"/>
</dbReference>
<keyword evidence="5 7" id="KW-0472">Membrane</keyword>
<feature type="transmembrane region" description="Helical" evidence="7">
    <location>
        <begin position="357"/>
        <end position="376"/>
    </location>
</feature>
<dbReference type="Proteomes" id="UP001172155">
    <property type="component" value="Unassembled WGS sequence"/>
</dbReference>
<dbReference type="FunFam" id="1.20.1250.20:FF:000018">
    <property type="entry name" value="MFS transporter permease"/>
    <property type="match status" value="1"/>
</dbReference>
<comment type="caution">
    <text evidence="9">The sequence shown here is derived from an EMBL/GenBank/DDBJ whole genome shotgun (WGS) entry which is preliminary data.</text>
</comment>
<name>A0AA40F2V5_9PEZI</name>
<keyword evidence="10" id="KW-1185">Reference proteome</keyword>
<feature type="transmembrane region" description="Helical" evidence="7">
    <location>
        <begin position="220"/>
        <end position="243"/>
    </location>
</feature>
<dbReference type="PROSITE" id="PS50850">
    <property type="entry name" value="MFS"/>
    <property type="match status" value="1"/>
</dbReference>
<feature type="region of interest" description="Disordered" evidence="6">
    <location>
        <begin position="1"/>
        <end position="43"/>
    </location>
</feature>
<reference evidence="9" key="1">
    <citation type="submission" date="2023-06" db="EMBL/GenBank/DDBJ databases">
        <title>Genome-scale phylogeny and comparative genomics of the fungal order Sordariales.</title>
        <authorList>
            <consortium name="Lawrence Berkeley National Laboratory"/>
            <person name="Hensen N."/>
            <person name="Bonometti L."/>
            <person name="Westerberg I."/>
            <person name="Brannstrom I.O."/>
            <person name="Guillou S."/>
            <person name="Cros-Aarteil S."/>
            <person name="Calhoun S."/>
            <person name="Haridas S."/>
            <person name="Kuo A."/>
            <person name="Mondo S."/>
            <person name="Pangilinan J."/>
            <person name="Riley R."/>
            <person name="LaButti K."/>
            <person name="Andreopoulos B."/>
            <person name="Lipzen A."/>
            <person name="Chen C."/>
            <person name="Yanf M."/>
            <person name="Daum C."/>
            <person name="Ng V."/>
            <person name="Clum A."/>
            <person name="Steindorff A."/>
            <person name="Ohm R."/>
            <person name="Martin F."/>
            <person name="Silar P."/>
            <person name="Natvig D."/>
            <person name="Lalanne C."/>
            <person name="Gautier V."/>
            <person name="Ament-velasquez S.L."/>
            <person name="Kruys A."/>
            <person name="Hutchinson M.I."/>
            <person name="Powell A.J."/>
            <person name="Barry K."/>
            <person name="Miller A.N."/>
            <person name="Grigoriev I.V."/>
            <person name="Debuchy R."/>
            <person name="Gladieux P."/>
            <person name="Thoren M.H."/>
            <person name="Johannesson H."/>
        </authorList>
    </citation>
    <scope>NUCLEOTIDE SEQUENCE</scope>
    <source>
        <strain evidence="9">SMH3187-1</strain>
    </source>
</reference>
<gene>
    <name evidence="9" type="ORF">B0T18DRAFT_437406</name>
</gene>
<dbReference type="InterPro" id="IPR020846">
    <property type="entry name" value="MFS_dom"/>
</dbReference>
<dbReference type="SUPFAM" id="SSF103473">
    <property type="entry name" value="MFS general substrate transporter"/>
    <property type="match status" value="1"/>
</dbReference>
<evidence type="ECO:0000313" key="9">
    <source>
        <dbReference type="EMBL" id="KAK0750051.1"/>
    </source>
</evidence>
<feature type="transmembrane region" description="Helical" evidence="7">
    <location>
        <begin position="62"/>
        <end position="80"/>
    </location>
</feature>
<feature type="transmembrane region" description="Helical" evidence="7">
    <location>
        <begin position="332"/>
        <end position="350"/>
    </location>
</feature>
<evidence type="ECO:0000256" key="4">
    <source>
        <dbReference type="ARBA" id="ARBA00022989"/>
    </source>
</evidence>
<dbReference type="PANTHER" id="PTHR43791:SF67">
    <property type="entry name" value="TRANSPORTER, PUTATIVE (AFU_ORTHOLOGUE AFUA_3G04010)-RELATED"/>
    <property type="match status" value="1"/>
</dbReference>
<evidence type="ECO:0000313" key="10">
    <source>
        <dbReference type="Proteomes" id="UP001172155"/>
    </source>
</evidence>
<dbReference type="Gene3D" id="1.20.1250.20">
    <property type="entry name" value="MFS general substrate transporter like domains"/>
    <property type="match status" value="2"/>
</dbReference>
<dbReference type="Pfam" id="PF07690">
    <property type="entry name" value="MFS_1"/>
    <property type="match status" value="1"/>
</dbReference>
<feature type="transmembrane region" description="Helical" evidence="7">
    <location>
        <begin position="388"/>
        <end position="408"/>
    </location>
</feature>
<organism evidence="9 10">
    <name type="scientific">Schizothecium vesticola</name>
    <dbReference type="NCBI Taxonomy" id="314040"/>
    <lineage>
        <taxon>Eukaryota</taxon>
        <taxon>Fungi</taxon>
        <taxon>Dikarya</taxon>
        <taxon>Ascomycota</taxon>
        <taxon>Pezizomycotina</taxon>
        <taxon>Sordariomycetes</taxon>
        <taxon>Sordariomycetidae</taxon>
        <taxon>Sordariales</taxon>
        <taxon>Schizotheciaceae</taxon>
        <taxon>Schizothecium</taxon>
    </lineage>
</organism>
<feature type="transmembrane region" description="Helical" evidence="7">
    <location>
        <begin position="296"/>
        <end position="320"/>
    </location>
</feature>
<feature type="domain" description="Major facilitator superfamily (MFS) profile" evidence="8">
    <location>
        <begin position="62"/>
        <end position="481"/>
    </location>
</feature>
<feature type="transmembrane region" description="Helical" evidence="7">
    <location>
        <begin position="100"/>
        <end position="121"/>
    </location>
</feature>
<evidence type="ECO:0000256" key="2">
    <source>
        <dbReference type="ARBA" id="ARBA00022448"/>
    </source>
</evidence>
<keyword evidence="4 7" id="KW-1133">Transmembrane helix</keyword>
<evidence type="ECO:0000256" key="7">
    <source>
        <dbReference type="SAM" id="Phobius"/>
    </source>
</evidence>
<proteinExistence type="predicted"/>
<dbReference type="FunFam" id="1.20.1250.20:FF:000013">
    <property type="entry name" value="MFS general substrate transporter"/>
    <property type="match status" value="1"/>
</dbReference>
<evidence type="ECO:0000256" key="6">
    <source>
        <dbReference type="SAM" id="MobiDB-lite"/>
    </source>
</evidence>
<accession>A0AA40F2V5</accession>
<dbReference type="InterPro" id="IPR036259">
    <property type="entry name" value="MFS_trans_sf"/>
</dbReference>
<feature type="transmembrane region" description="Helical" evidence="7">
    <location>
        <begin position="420"/>
        <end position="441"/>
    </location>
</feature>
<comment type="subcellular location">
    <subcellularLocation>
        <location evidence="1">Membrane</location>
        <topology evidence="1">Multi-pass membrane protein</topology>
    </subcellularLocation>
</comment>
<keyword evidence="3 7" id="KW-0812">Transmembrane</keyword>